<sequence>MFVFTRASIPCYKVSTNLCFEETLASMALDPDRVVQSKVCGSFHEHTLDILNTNVRFSIPHDALPTITTDLVRFQWLLRFEFSAGGTPATNSTVPQRQQSQWHVPVVVNPAVATARNQLSNVPHKLYSVDLKYAANRANETVTLVSLEREWLEQHLNVNAAMIDTFLTLLALETQSDRAQETEQQSKCRVRVTLEPLSMSRCTLQLLDAHTKTLAPRSGVKLLFEAVQRKELRPAHLTQHTNGYLSSWEVEFHLQEAAQWYASTRGRSESNEASASTVRRLLQELRGAQQRG</sequence>
<organism evidence="1 2">
    <name type="scientific">Peronosclerospora sorghi</name>
    <dbReference type="NCBI Taxonomy" id="230839"/>
    <lineage>
        <taxon>Eukaryota</taxon>
        <taxon>Sar</taxon>
        <taxon>Stramenopiles</taxon>
        <taxon>Oomycota</taxon>
        <taxon>Peronosporomycetes</taxon>
        <taxon>Peronosporales</taxon>
        <taxon>Peronosporaceae</taxon>
        <taxon>Peronosclerospora</taxon>
    </lineage>
</organism>
<name>A0ACC0VGA4_9STRA</name>
<evidence type="ECO:0000313" key="1">
    <source>
        <dbReference type="EMBL" id="KAI9905357.1"/>
    </source>
</evidence>
<gene>
    <name evidence="1" type="ORF">PsorP6_013564</name>
</gene>
<keyword evidence="2" id="KW-1185">Reference proteome</keyword>
<dbReference type="Proteomes" id="UP001163321">
    <property type="component" value="Chromosome 9"/>
</dbReference>
<reference evidence="1 2" key="1">
    <citation type="journal article" date="2022" name="bioRxiv">
        <title>The genome of the oomycete Peronosclerospora sorghi, a cosmopolitan pathogen of maize and sorghum, is inflated with dispersed pseudogenes.</title>
        <authorList>
            <person name="Fletcher K."/>
            <person name="Martin F."/>
            <person name="Isakeit T."/>
            <person name="Cavanaugh K."/>
            <person name="Magill C."/>
            <person name="Michelmore R."/>
        </authorList>
    </citation>
    <scope>NUCLEOTIDE SEQUENCE [LARGE SCALE GENOMIC DNA]</scope>
    <source>
        <strain evidence="1">P6</strain>
    </source>
</reference>
<accession>A0ACC0VGA4</accession>
<comment type="caution">
    <text evidence="1">The sequence shown here is derived from an EMBL/GenBank/DDBJ whole genome shotgun (WGS) entry which is preliminary data.</text>
</comment>
<evidence type="ECO:0000313" key="2">
    <source>
        <dbReference type="Proteomes" id="UP001163321"/>
    </source>
</evidence>
<proteinExistence type="predicted"/>
<protein>
    <submittedName>
        <fullName evidence="1">Uncharacterized protein</fullName>
    </submittedName>
</protein>
<dbReference type="EMBL" id="CM047588">
    <property type="protein sequence ID" value="KAI9905357.1"/>
    <property type="molecule type" value="Genomic_DNA"/>
</dbReference>